<evidence type="ECO:0000256" key="2">
    <source>
        <dbReference type="ARBA" id="ARBA00023315"/>
    </source>
</evidence>
<dbReference type="GO" id="GO:0016746">
    <property type="term" value="F:acyltransferase activity"/>
    <property type="evidence" value="ECO:0007669"/>
    <property type="project" value="UniProtKB-KW"/>
</dbReference>
<dbReference type="Pfam" id="PF13562">
    <property type="entry name" value="NTP_transf_4"/>
    <property type="match status" value="1"/>
</dbReference>
<dbReference type="InterPro" id="IPR011004">
    <property type="entry name" value="Trimer_LpxA-like_sf"/>
</dbReference>
<dbReference type="NCBIfam" id="TIGR03991">
    <property type="entry name" value="alt_bact_glmU"/>
    <property type="match status" value="1"/>
</dbReference>
<dbReference type="Gene3D" id="2.160.10.10">
    <property type="entry name" value="Hexapeptide repeat proteins"/>
    <property type="match status" value="1"/>
</dbReference>
<protein>
    <submittedName>
        <fullName evidence="3">Sugar nucleotidyl transferase</fullName>
    </submittedName>
</protein>
<evidence type="ECO:0000256" key="1">
    <source>
        <dbReference type="ARBA" id="ARBA00022679"/>
    </source>
</evidence>
<dbReference type="InterPro" id="IPR050065">
    <property type="entry name" value="GlmU-like"/>
</dbReference>
<dbReference type="PANTHER" id="PTHR43584:SF9">
    <property type="entry name" value="TRANSFERASE HEXAPEPTIDE REPEAT CONTAINING PROTEIN"/>
    <property type="match status" value="1"/>
</dbReference>
<gene>
    <name evidence="3" type="ORF">OCK74_14245</name>
</gene>
<keyword evidence="1 3" id="KW-0808">Transferase</keyword>
<dbReference type="EMBL" id="JAOTIF010000011">
    <property type="protein sequence ID" value="MCU7550279.1"/>
    <property type="molecule type" value="Genomic_DNA"/>
</dbReference>
<keyword evidence="4" id="KW-1185">Reference proteome</keyword>
<dbReference type="Proteomes" id="UP001155483">
    <property type="component" value="Unassembled WGS sequence"/>
</dbReference>
<comment type="caution">
    <text evidence="3">The sequence shown here is derived from an EMBL/GenBank/DDBJ whole genome shotgun (WGS) entry which is preliminary data.</text>
</comment>
<dbReference type="SUPFAM" id="SSF51161">
    <property type="entry name" value="Trimeric LpxA-like enzymes"/>
    <property type="match status" value="1"/>
</dbReference>
<reference evidence="3" key="2">
    <citation type="submission" date="2023-04" db="EMBL/GenBank/DDBJ databases">
        <title>Paracnuella aquatica gen. nov., sp. nov., a member of the family Chitinophagaceae isolated from a hot spring.</title>
        <authorList>
            <person name="Wang C."/>
        </authorList>
    </citation>
    <scope>NUCLEOTIDE SEQUENCE</scope>
    <source>
        <strain evidence="3">LB-8</strain>
    </source>
</reference>
<dbReference type="PANTHER" id="PTHR43584">
    <property type="entry name" value="NUCLEOTIDYL TRANSFERASE"/>
    <property type="match status" value="1"/>
</dbReference>
<evidence type="ECO:0000313" key="4">
    <source>
        <dbReference type="Proteomes" id="UP001155483"/>
    </source>
</evidence>
<reference evidence="3" key="1">
    <citation type="submission" date="2022-09" db="EMBL/GenBank/DDBJ databases">
        <authorList>
            <person name="Yuan C."/>
            <person name="Ke Z."/>
        </authorList>
    </citation>
    <scope>NUCLEOTIDE SEQUENCE</scope>
    <source>
        <strain evidence="3">LB-8</strain>
    </source>
</reference>
<dbReference type="InterPro" id="IPR023917">
    <property type="entry name" value="Bifunctiontional_GlmU_bac-type"/>
</dbReference>
<dbReference type="GO" id="GO:0016779">
    <property type="term" value="F:nucleotidyltransferase activity"/>
    <property type="evidence" value="ECO:0007669"/>
    <property type="project" value="UniProtKB-ARBA"/>
</dbReference>
<proteinExistence type="predicted"/>
<keyword evidence="2" id="KW-0012">Acyltransferase</keyword>
<accession>A0A9X2XVS5</accession>
<organism evidence="3 4">
    <name type="scientific">Paraflavisolibacter caeni</name>
    <dbReference type="NCBI Taxonomy" id="2982496"/>
    <lineage>
        <taxon>Bacteria</taxon>
        <taxon>Pseudomonadati</taxon>
        <taxon>Bacteroidota</taxon>
        <taxon>Chitinophagia</taxon>
        <taxon>Chitinophagales</taxon>
        <taxon>Chitinophagaceae</taxon>
        <taxon>Paraflavisolibacter</taxon>
    </lineage>
</organism>
<name>A0A9X2XVS5_9BACT</name>
<dbReference type="AlphaFoldDB" id="A0A9X2XVS5"/>
<evidence type="ECO:0000313" key="3">
    <source>
        <dbReference type="EMBL" id="MCU7550279.1"/>
    </source>
</evidence>
<sequence>MEKIVFTEEFCQPENLFPFTLTRQVQDIRIGILTIREKWEMFLKMPSFDKFEDDYKDLDRAIVVDEAINDDVLYLVHGNVLPTPKLAKLVKKLSPGEFISVPEKAVVYCISKNEVLDPNNLKVTNTIELDTEMKEIKYPWNIFQMNAWAIEQDYALLTKKRESHPISETNKVTHPKNIFIEKGAQVEHCYLNASEGPIYIGRNAVVMEGCMLRGPIAICEDAVVKMGTKIYGATTVGPKCVVGGEIKNSVFFGYSNKAHDGYLGDSVIGEWCNLGAGTTNSNLKNNASDVFVWTPRGAMDVGLKCGVIMGDYSRTAINTSINTGTVVGVSCNVYGAGLLPKYISSFSWGCEGIERYRYEKALEDIDSWKSLKNEQITENEKIILKHIFDHY</sequence>
<dbReference type="RefSeq" id="WP_279297719.1">
    <property type="nucleotide sequence ID" value="NZ_JAOTIF010000011.1"/>
</dbReference>